<gene>
    <name evidence="2" type="ORF">SAY87_019890</name>
</gene>
<comment type="caution">
    <text evidence="2">The sequence shown here is derived from an EMBL/GenBank/DDBJ whole genome shotgun (WGS) entry which is preliminary data.</text>
</comment>
<organism evidence="2 3">
    <name type="scientific">Trapa incisa</name>
    <dbReference type="NCBI Taxonomy" id="236973"/>
    <lineage>
        <taxon>Eukaryota</taxon>
        <taxon>Viridiplantae</taxon>
        <taxon>Streptophyta</taxon>
        <taxon>Embryophyta</taxon>
        <taxon>Tracheophyta</taxon>
        <taxon>Spermatophyta</taxon>
        <taxon>Magnoliopsida</taxon>
        <taxon>eudicotyledons</taxon>
        <taxon>Gunneridae</taxon>
        <taxon>Pentapetalae</taxon>
        <taxon>rosids</taxon>
        <taxon>malvids</taxon>
        <taxon>Myrtales</taxon>
        <taxon>Lythraceae</taxon>
        <taxon>Trapa</taxon>
    </lineage>
</organism>
<dbReference type="AlphaFoldDB" id="A0AAN7K2Z7"/>
<accession>A0AAN7K2Z7</accession>
<dbReference type="Proteomes" id="UP001345219">
    <property type="component" value="Chromosome 15"/>
</dbReference>
<feature type="region of interest" description="Disordered" evidence="1">
    <location>
        <begin position="110"/>
        <end position="129"/>
    </location>
</feature>
<keyword evidence="3" id="KW-1185">Reference proteome</keyword>
<reference evidence="2 3" key="1">
    <citation type="journal article" date="2023" name="Hortic Res">
        <title>Pangenome of water caltrop reveals structural variations and asymmetric subgenome divergence after allopolyploidization.</title>
        <authorList>
            <person name="Zhang X."/>
            <person name="Chen Y."/>
            <person name="Wang L."/>
            <person name="Yuan Y."/>
            <person name="Fang M."/>
            <person name="Shi L."/>
            <person name="Lu R."/>
            <person name="Comes H.P."/>
            <person name="Ma Y."/>
            <person name="Chen Y."/>
            <person name="Huang G."/>
            <person name="Zhou Y."/>
            <person name="Zheng Z."/>
            <person name="Qiu Y."/>
        </authorList>
    </citation>
    <scope>NUCLEOTIDE SEQUENCE [LARGE SCALE GENOMIC DNA]</scope>
    <source>
        <tissue evidence="2">Roots</tissue>
    </source>
</reference>
<name>A0AAN7K2Z7_9MYRT</name>
<evidence type="ECO:0000313" key="2">
    <source>
        <dbReference type="EMBL" id="KAK4758589.1"/>
    </source>
</evidence>
<proteinExistence type="predicted"/>
<evidence type="ECO:0000256" key="1">
    <source>
        <dbReference type="SAM" id="MobiDB-lite"/>
    </source>
</evidence>
<feature type="compositionally biased region" description="Polar residues" evidence="1">
    <location>
        <begin position="33"/>
        <end position="42"/>
    </location>
</feature>
<protein>
    <submittedName>
        <fullName evidence="2">Uncharacterized protein</fullName>
    </submittedName>
</protein>
<sequence length="165" mass="18404">MQGGNRLCATATWQTPDRRSDSRTAPSELETAGNAQPSSTQALRVGNRERDRKDEDDERAVLVLIVLQTPPLRYGLQLLRSYWSQRQTLESKKGMGTDWRDGNGTCNPKWHQNLTDPSSPTQLHGNGNGNAEASWIQWLQNLNPRRLTGSMFFGSSGIGFDSTTK</sequence>
<evidence type="ECO:0000313" key="3">
    <source>
        <dbReference type="Proteomes" id="UP001345219"/>
    </source>
</evidence>
<feature type="region of interest" description="Disordered" evidence="1">
    <location>
        <begin position="1"/>
        <end position="56"/>
    </location>
</feature>
<dbReference type="EMBL" id="JAXIOK010000012">
    <property type="protein sequence ID" value="KAK4758589.1"/>
    <property type="molecule type" value="Genomic_DNA"/>
</dbReference>